<protein>
    <submittedName>
        <fullName evidence="5">LamG domain-containing protein</fullName>
    </submittedName>
</protein>
<dbReference type="Gene3D" id="2.60.120.200">
    <property type="match status" value="1"/>
</dbReference>
<evidence type="ECO:0000313" key="6">
    <source>
        <dbReference type="Proteomes" id="UP000595224"/>
    </source>
</evidence>
<dbReference type="InterPro" id="IPR013320">
    <property type="entry name" value="ConA-like_dom_sf"/>
</dbReference>
<feature type="chain" id="PRO_5032651350" evidence="3">
    <location>
        <begin position="27"/>
        <end position="250"/>
    </location>
</feature>
<dbReference type="KEGG" id="tper:IWA51_03995"/>
<evidence type="ECO:0000313" key="5">
    <source>
        <dbReference type="EMBL" id="QQA01780.1"/>
    </source>
</evidence>
<evidence type="ECO:0000256" key="1">
    <source>
        <dbReference type="ARBA" id="ARBA00022729"/>
    </source>
</evidence>
<evidence type="ECO:0000256" key="2">
    <source>
        <dbReference type="ARBA" id="ARBA00023157"/>
    </source>
</evidence>
<dbReference type="InterPro" id="IPR006558">
    <property type="entry name" value="LamG-like"/>
</dbReference>
<evidence type="ECO:0000259" key="4">
    <source>
        <dbReference type="SMART" id="SM00560"/>
    </source>
</evidence>
<feature type="signal peptide" evidence="3">
    <location>
        <begin position="1"/>
        <end position="26"/>
    </location>
</feature>
<sequence>MKKVVGVIVAVTAAFGLLSCASGAKASGGTPFTITEDSGVVGYYSFDEEIVDNEVIDHSGNGLNVYTSALDGSVTVDGKSGKALKLNGEDEYITLDSELLSGDGFTVAAWVKADSWAVWGRVFDFGDTKTDVFVAVDGRTPGTLGMREEGTAAQVNCPLPPVGSWVHVAATFGSGKMALYVNGKLSQELPCPVSVEQLSAGDPLGLYVGRSNWAADPLFHGALDELLVASRSFSAKEIASVYAGIIGSAE</sequence>
<dbReference type="RefSeq" id="WP_198443321.1">
    <property type="nucleotide sequence ID" value="NZ_CBCSHE010000002.1"/>
</dbReference>
<dbReference type="Proteomes" id="UP000595224">
    <property type="component" value="Chromosome"/>
</dbReference>
<dbReference type="SMART" id="SM00560">
    <property type="entry name" value="LamGL"/>
    <property type="match status" value="1"/>
</dbReference>
<organism evidence="5 6">
    <name type="scientific">Treponema peruense</name>
    <dbReference type="NCBI Taxonomy" id="2787628"/>
    <lineage>
        <taxon>Bacteria</taxon>
        <taxon>Pseudomonadati</taxon>
        <taxon>Spirochaetota</taxon>
        <taxon>Spirochaetia</taxon>
        <taxon>Spirochaetales</taxon>
        <taxon>Treponemataceae</taxon>
        <taxon>Treponema</taxon>
    </lineage>
</organism>
<feature type="domain" description="LamG-like jellyroll fold" evidence="4">
    <location>
        <begin position="103"/>
        <end position="236"/>
    </location>
</feature>
<gene>
    <name evidence="5" type="ORF">IWA51_03995</name>
</gene>
<dbReference type="PROSITE" id="PS51257">
    <property type="entry name" value="PROKAR_LIPOPROTEIN"/>
    <property type="match status" value="1"/>
</dbReference>
<accession>A0A7T3V6A6</accession>
<keyword evidence="6" id="KW-1185">Reference proteome</keyword>
<reference evidence="5 6" key="1">
    <citation type="submission" date="2020-11" db="EMBL/GenBank/DDBJ databases">
        <title>Treponema Peruensis nv. sp., first commensal Treponema isolated from human feces.</title>
        <authorList>
            <person name="Belkhou C."/>
            <person name="Raes J."/>
        </authorList>
    </citation>
    <scope>NUCLEOTIDE SEQUENCE [LARGE SCALE GENOMIC DNA]</scope>
    <source>
        <strain evidence="5 6">RCC2812</strain>
    </source>
</reference>
<dbReference type="SUPFAM" id="SSF49899">
    <property type="entry name" value="Concanavalin A-like lectins/glucanases"/>
    <property type="match status" value="1"/>
</dbReference>
<proteinExistence type="predicted"/>
<evidence type="ECO:0000256" key="3">
    <source>
        <dbReference type="SAM" id="SignalP"/>
    </source>
</evidence>
<keyword evidence="1 3" id="KW-0732">Signal</keyword>
<name>A0A7T3V6A6_9SPIR</name>
<dbReference type="AlphaFoldDB" id="A0A7T3V6A6"/>
<dbReference type="Pfam" id="PF13385">
    <property type="entry name" value="Laminin_G_3"/>
    <property type="match status" value="1"/>
</dbReference>
<dbReference type="EMBL" id="CP064936">
    <property type="protein sequence ID" value="QQA01780.1"/>
    <property type="molecule type" value="Genomic_DNA"/>
</dbReference>
<keyword evidence="2" id="KW-1015">Disulfide bond</keyword>